<feature type="domain" description="BRO1" evidence="1">
    <location>
        <begin position="1"/>
        <end position="278"/>
    </location>
</feature>
<dbReference type="SMART" id="SM01041">
    <property type="entry name" value="BRO1"/>
    <property type="match status" value="1"/>
</dbReference>
<evidence type="ECO:0000313" key="2">
    <source>
        <dbReference type="Proteomes" id="UP000887574"/>
    </source>
</evidence>
<dbReference type="GO" id="GO:0000281">
    <property type="term" value="P:mitotic cytokinesis"/>
    <property type="evidence" value="ECO:0007669"/>
    <property type="project" value="TreeGrafter"/>
</dbReference>
<name>A0A915CV29_9BILA</name>
<organism evidence="2 3">
    <name type="scientific">Ditylenchus dipsaci</name>
    <dbReference type="NCBI Taxonomy" id="166011"/>
    <lineage>
        <taxon>Eukaryota</taxon>
        <taxon>Metazoa</taxon>
        <taxon>Ecdysozoa</taxon>
        <taxon>Nematoda</taxon>
        <taxon>Chromadorea</taxon>
        <taxon>Rhabditida</taxon>
        <taxon>Tylenchina</taxon>
        <taxon>Tylenchomorpha</taxon>
        <taxon>Sphaerularioidea</taxon>
        <taxon>Anguinidae</taxon>
        <taxon>Anguininae</taxon>
        <taxon>Ditylenchus</taxon>
    </lineage>
</organism>
<dbReference type="WBParaSite" id="jg12929">
    <property type="protein sequence ID" value="jg12929"/>
    <property type="gene ID" value="jg12929"/>
</dbReference>
<dbReference type="Proteomes" id="UP000887574">
    <property type="component" value="Unplaced"/>
</dbReference>
<dbReference type="Pfam" id="PF03097">
    <property type="entry name" value="BRO1"/>
    <property type="match status" value="1"/>
</dbReference>
<sequence length="297" mass="32609">MALLNSTNAKQGLCSDTAKGPGISRNVDEVLRPVEPSLTVTDISFEQAAVLFNIASLMSGLAAVQGQQNDEQLKAMARLFQQSAGAFAQLKETVVKMLRQQNPTTDLLPDSLTAFSSLMLAQAQEAIYIKAAKDSLKTTALVKIAQQLAEFYHQTEKLFAREPVSNICEKSWQTLLNGKALLYSGLAHLHQVQLGEAQRLLSKAKGAVGSSLLYKENMEKVVKMLDTAKKENDFIYHAQVPGVKTLEELPKSSLVKPAPVQFPMSTGFVDLFESLVQEPGQKKTILEKVWRFLSPDS</sequence>
<proteinExistence type="predicted"/>
<dbReference type="InterPro" id="IPR038499">
    <property type="entry name" value="BRO1_sf"/>
</dbReference>
<accession>A0A915CV29</accession>
<keyword evidence="2" id="KW-1185">Reference proteome</keyword>
<evidence type="ECO:0000313" key="3">
    <source>
        <dbReference type="WBParaSite" id="jg12929"/>
    </source>
</evidence>
<evidence type="ECO:0000259" key="1">
    <source>
        <dbReference type="PROSITE" id="PS51180"/>
    </source>
</evidence>
<protein>
    <submittedName>
        <fullName evidence="3">BRO1 domain-containing protein</fullName>
    </submittedName>
</protein>
<dbReference type="InterPro" id="IPR004328">
    <property type="entry name" value="BRO1_dom"/>
</dbReference>
<dbReference type="PANTHER" id="PTHR23030:SF39">
    <property type="entry name" value="PROGRAMMED CELL DEATH 6-INTERACTING PROTEIN"/>
    <property type="match status" value="1"/>
</dbReference>
<dbReference type="AlphaFoldDB" id="A0A915CV29"/>
<dbReference type="PROSITE" id="PS51180">
    <property type="entry name" value="BRO1"/>
    <property type="match status" value="1"/>
</dbReference>
<dbReference type="Gene3D" id="1.25.40.280">
    <property type="entry name" value="alix/aip1 like domains"/>
    <property type="match status" value="1"/>
</dbReference>
<dbReference type="GO" id="GO:0005768">
    <property type="term" value="C:endosome"/>
    <property type="evidence" value="ECO:0007669"/>
    <property type="project" value="TreeGrafter"/>
</dbReference>
<reference evidence="3" key="1">
    <citation type="submission" date="2022-11" db="UniProtKB">
        <authorList>
            <consortium name="WormBaseParasite"/>
        </authorList>
    </citation>
    <scope>IDENTIFICATION</scope>
</reference>
<dbReference type="PANTHER" id="PTHR23030">
    <property type="entry name" value="PCD6 INTERACTING PROTEIN-RELATED"/>
    <property type="match status" value="1"/>
</dbReference>